<proteinExistence type="inferred from homology"/>
<keyword evidence="8" id="KW-0169">Cobalamin biosynthesis</keyword>
<dbReference type="GO" id="GO:0005737">
    <property type="term" value="C:cytoplasm"/>
    <property type="evidence" value="ECO:0007669"/>
    <property type="project" value="UniProtKB-SubCell"/>
</dbReference>
<feature type="compositionally biased region" description="Basic and acidic residues" evidence="9">
    <location>
        <begin position="1"/>
        <end position="23"/>
    </location>
</feature>
<evidence type="ECO:0000256" key="2">
    <source>
        <dbReference type="ARBA" id="ARBA00007487"/>
    </source>
</evidence>
<dbReference type="EC" id="2.5.1.17" evidence="3 8"/>
<keyword evidence="4 8" id="KW-0627">Porphyrin biosynthesis</keyword>
<comment type="caution">
    <text evidence="10">The sequence shown here is derived from an EMBL/GenBank/DDBJ whole genome shotgun (WGS) entry which is preliminary data.</text>
</comment>
<protein>
    <recommendedName>
        <fullName evidence="3 8">Corrinoid adenosyltransferase</fullName>
        <ecNumber evidence="3 8">2.5.1.17</ecNumber>
    </recommendedName>
    <alternativeName>
        <fullName evidence="8">Cob(II)alamin adenosyltransferase</fullName>
    </alternativeName>
    <alternativeName>
        <fullName evidence="8">Cob(II)yrinic acid a,c-diamide adenosyltransferase</fullName>
    </alternativeName>
</protein>
<dbReference type="CDD" id="cd00561">
    <property type="entry name" value="CobA_ACA"/>
    <property type="match status" value="1"/>
</dbReference>
<dbReference type="NCBIfam" id="TIGR00708">
    <property type="entry name" value="cobA"/>
    <property type="match status" value="1"/>
</dbReference>
<dbReference type="GO" id="GO:0005524">
    <property type="term" value="F:ATP binding"/>
    <property type="evidence" value="ECO:0007669"/>
    <property type="project" value="UniProtKB-UniRule"/>
</dbReference>
<dbReference type="Proteomes" id="UP000782610">
    <property type="component" value="Unassembled WGS sequence"/>
</dbReference>
<evidence type="ECO:0000313" key="10">
    <source>
        <dbReference type="EMBL" id="MBI4920815.1"/>
    </source>
</evidence>
<gene>
    <name evidence="10" type="primary">cobO</name>
    <name evidence="10" type="ORF">HY834_03635</name>
</gene>
<dbReference type="Pfam" id="PF02572">
    <property type="entry name" value="CobA_CobO_BtuR"/>
    <property type="match status" value="1"/>
</dbReference>
<reference evidence="10" key="1">
    <citation type="submission" date="2020-07" db="EMBL/GenBank/DDBJ databases">
        <title>Huge and variable diversity of episymbiotic CPR bacteria and DPANN archaea in groundwater ecosystems.</title>
        <authorList>
            <person name="He C.Y."/>
            <person name="Keren R."/>
            <person name="Whittaker M."/>
            <person name="Farag I.F."/>
            <person name="Doudna J."/>
            <person name="Cate J.H.D."/>
            <person name="Banfield J.F."/>
        </authorList>
    </citation>
    <scope>NUCLEOTIDE SEQUENCE</scope>
    <source>
        <strain evidence="10">NC_groundwater_1586_Pr3_B-0.1um_66_15</strain>
    </source>
</reference>
<dbReference type="AlphaFoldDB" id="A0A933L224"/>
<dbReference type="InterPro" id="IPR027417">
    <property type="entry name" value="P-loop_NTPase"/>
</dbReference>
<comment type="pathway">
    <text evidence="1 8">Cofactor biosynthesis; adenosylcobalamin biosynthesis; adenosylcobalamin from cob(II)yrinate a,c-diamide: step 2/7.</text>
</comment>
<dbReference type="PANTHER" id="PTHR46638">
    <property type="entry name" value="CORRINOID ADENOSYLTRANSFERASE"/>
    <property type="match status" value="1"/>
</dbReference>
<dbReference type="PIRSF" id="PIRSF015617">
    <property type="entry name" value="Adensltrnsf_CobA"/>
    <property type="match status" value="1"/>
</dbReference>
<comment type="catalytic activity">
    <reaction evidence="6 8">
        <text>2 cob(II)yrinate a,c diamide + reduced [electron-transfer flavoprotein] + 2 ATP = 2 adenosylcob(III)yrinate a,c-diamide + 2 triphosphate + oxidized [electron-transfer flavoprotein] + 3 H(+)</text>
        <dbReference type="Rhea" id="RHEA:11528"/>
        <dbReference type="Rhea" id="RHEA-COMP:10685"/>
        <dbReference type="Rhea" id="RHEA-COMP:10686"/>
        <dbReference type="ChEBI" id="CHEBI:15378"/>
        <dbReference type="ChEBI" id="CHEBI:18036"/>
        <dbReference type="ChEBI" id="CHEBI:30616"/>
        <dbReference type="ChEBI" id="CHEBI:57692"/>
        <dbReference type="ChEBI" id="CHEBI:58307"/>
        <dbReference type="ChEBI" id="CHEBI:58503"/>
        <dbReference type="ChEBI" id="CHEBI:58537"/>
        <dbReference type="EC" id="2.5.1.17"/>
    </reaction>
</comment>
<keyword evidence="8" id="KW-0067">ATP-binding</keyword>
<feature type="region of interest" description="Disordered" evidence="9">
    <location>
        <begin position="1"/>
        <end position="30"/>
    </location>
</feature>
<name>A0A933L224_9HYPH</name>
<evidence type="ECO:0000256" key="6">
    <source>
        <dbReference type="ARBA" id="ARBA00048555"/>
    </source>
</evidence>
<keyword evidence="8 10" id="KW-0808">Transferase</keyword>
<dbReference type="GO" id="GO:0006779">
    <property type="term" value="P:porphyrin-containing compound biosynthetic process"/>
    <property type="evidence" value="ECO:0007669"/>
    <property type="project" value="UniProtKB-UniRule"/>
</dbReference>
<evidence type="ECO:0000256" key="3">
    <source>
        <dbReference type="ARBA" id="ARBA00012454"/>
    </source>
</evidence>
<dbReference type="PANTHER" id="PTHR46638:SF1">
    <property type="entry name" value="CORRINOID ADENOSYLTRANSFERASE"/>
    <property type="match status" value="1"/>
</dbReference>
<organism evidence="10 11">
    <name type="scientific">Devosia nanyangense</name>
    <dbReference type="NCBI Taxonomy" id="1228055"/>
    <lineage>
        <taxon>Bacteria</taxon>
        <taxon>Pseudomonadati</taxon>
        <taxon>Pseudomonadota</taxon>
        <taxon>Alphaproteobacteria</taxon>
        <taxon>Hyphomicrobiales</taxon>
        <taxon>Devosiaceae</taxon>
        <taxon>Devosia</taxon>
    </lineage>
</organism>
<keyword evidence="8" id="KW-0547">Nucleotide-binding</keyword>
<dbReference type="NCBIfam" id="NF004637">
    <property type="entry name" value="PRK05986.1"/>
    <property type="match status" value="1"/>
</dbReference>
<accession>A0A933L224</accession>
<comment type="similarity">
    <text evidence="2 8">Belongs to the Cob(I)alamin adenosyltransferase family.</text>
</comment>
<evidence type="ECO:0000256" key="9">
    <source>
        <dbReference type="SAM" id="MobiDB-lite"/>
    </source>
</evidence>
<evidence type="ECO:0000256" key="5">
    <source>
        <dbReference type="ARBA" id="ARBA00024929"/>
    </source>
</evidence>
<comment type="subcellular location">
    <subcellularLocation>
        <location evidence="8">Cytoplasm</location>
    </subcellularLocation>
</comment>
<evidence type="ECO:0000256" key="4">
    <source>
        <dbReference type="ARBA" id="ARBA00023244"/>
    </source>
</evidence>
<dbReference type="GO" id="GO:0009236">
    <property type="term" value="P:cobalamin biosynthetic process"/>
    <property type="evidence" value="ECO:0007669"/>
    <property type="project" value="UniProtKB-UniRule"/>
</dbReference>
<dbReference type="GO" id="GO:0008817">
    <property type="term" value="F:corrinoid adenosyltransferase activity"/>
    <property type="evidence" value="ECO:0007669"/>
    <property type="project" value="UniProtKB-UniRule"/>
</dbReference>
<dbReference type="SUPFAM" id="SSF52540">
    <property type="entry name" value="P-loop containing nucleoside triphosphate hydrolases"/>
    <property type="match status" value="1"/>
</dbReference>
<evidence type="ECO:0000313" key="11">
    <source>
        <dbReference type="Proteomes" id="UP000782610"/>
    </source>
</evidence>
<evidence type="ECO:0000256" key="7">
    <source>
        <dbReference type="ARBA" id="ARBA00048692"/>
    </source>
</evidence>
<evidence type="ECO:0000256" key="1">
    <source>
        <dbReference type="ARBA" id="ARBA00005121"/>
    </source>
</evidence>
<sequence length="213" mass="24090">MTERAPKKTELMSEAERDAYHAEKMKKKKEARTRMLATKTEERGLLIVHTGKGKGKSTAAFGMVFRAIGHGMKVGIVQFVKGAWGTGERDVLEKFPELVTIKAMGEGFTWDTQDRQRDLAAARGAWEMAKQMIADPSYRMVLLDELNIVLRYDYLPLEEVIEVLKGKPRDLHVIVTGRNAKDELIEIADLVTEMTEIKHPFRSGVKAQKGIEF</sequence>
<keyword evidence="8" id="KW-0963">Cytoplasm</keyword>
<comment type="function">
    <text evidence="5 8">Required for both de novo synthesis of the corrin ring for the assimilation of exogenous corrinoids. Participates in the adenosylation of a variety of incomplete and complete corrinoids.</text>
</comment>
<comment type="catalytic activity">
    <reaction evidence="7 8">
        <text>2 cob(II)alamin + reduced [electron-transfer flavoprotein] + 2 ATP = 2 adenosylcob(III)alamin + 2 triphosphate + oxidized [electron-transfer flavoprotein] + 3 H(+)</text>
        <dbReference type="Rhea" id="RHEA:28671"/>
        <dbReference type="Rhea" id="RHEA-COMP:10685"/>
        <dbReference type="Rhea" id="RHEA-COMP:10686"/>
        <dbReference type="ChEBI" id="CHEBI:15378"/>
        <dbReference type="ChEBI" id="CHEBI:16304"/>
        <dbReference type="ChEBI" id="CHEBI:18036"/>
        <dbReference type="ChEBI" id="CHEBI:18408"/>
        <dbReference type="ChEBI" id="CHEBI:30616"/>
        <dbReference type="ChEBI" id="CHEBI:57692"/>
        <dbReference type="ChEBI" id="CHEBI:58307"/>
        <dbReference type="EC" id="2.5.1.17"/>
    </reaction>
</comment>
<dbReference type="Gene3D" id="3.40.50.300">
    <property type="entry name" value="P-loop containing nucleotide triphosphate hydrolases"/>
    <property type="match status" value="1"/>
</dbReference>
<dbReference type="InterPro" id="IPR003724">
    <property type="entry name" value="CblAdoTrfase_CobA"/>
</dbReference>
<evidence type="ECO:0000256" key="8">
    <source>
        <dbReference type="PIRNR" id="PIRNR015617"/>
    </source>
</evidence>
<dbReference type="EMBL" id="JACRAF010000013">
    <property type="protein sequence ID" value="MBI4920815.1"/>
    <property type="molecule type" value="Genomic_DNA"/>
</dbReference>